<protein>
    <submittedName>
        <fullName evidence="4">Integral membrane</fullName>
    </submittedName>
</protein>
<evidence type="ECO:0000256" key="2">
    <source>
        <dbReference type="SAM" id="Phobius"/>
    </source>
</evidence>
<feature type="compositionally biased region" description="Polar residues" evidence="1">
    <location>
        <begin position="248"/>
        <end position="260"/>
    </location>
</feature>
<keyword evidence="2" id="KW-0812">Transmembrane</keyword>
<dbReference type="Proteomes" id="UP000265663">
    <property type="component" value="Unassembled WGS sequence"/>
</dbReference>
<keyword evidence="2" id="KW-0472">Membrane</keyword>
<dbReference type="OrthoDB" id="3918601at2759"/>
<accession>A0A3M7M0I7</accession>
<dbReference type="InterPro" id="IPR049326">
    <property type="entry name" value="Rhodopsin_dom_fungi"/>
</dbReference>
<dbReference type="PANTHER" id="PTHR39614">
    <property type="entry name" value="INTEGRAL MEMBRANE PROTEIN"/>
    <property type="match status" value="1"/>
</dbReference>
<dbReference type="Pfam" id="PF20684">
    <property type="entry name" value="Fung_rhodopsin"/>
    <property type="match status" value="1"/>
</dbReference>
<feature type="transmembrane region" description="Helical" evidence="2">
    <location>
        <begin position="112"/>
        <end position="138"/>
    </location>
</feature>
<gene>
    <name evidence="4" type="ORF">GMOD_00004073</name>
</gene>
<feature type="region of interest" description="Disordered" evidence="1">
    <location>
        <begin position="190"/>
        <end position="260"/>
    </location>
</feature>
<evidence type="ECO:0000256" key="1">
    <source>
        <dbReference type="SAM" id="MobiDB-lite"/>
    </source>
</evidence>
<feature type="transmembrane region" description="Helical" evidence="2">
    <location>
        <begin position="12"/>
        <end position="30"/>
    </location>
</feature>
<evidence type="ECO:0000259" key="3">
    <source>
        <dbReference type="Pfam" id="PF20684"/>
    </source>
</evidence>
<keyword evidence="5" id="KW-1185">Reference proteome</keyword>
<dbReference type="AlphaFoldDB" id="A0A3M7M0I7"/>
<keyword evidence="2" id="KW-1133">Transmembrane helix</keyword>
<dbReference type="PANTHER" id="PTHR39614:SF2">
    <property type="entry name" value="INTEGRAL MEMBRANE PROTEIN"/>
    <property type="match status" value="1"/>
</dbReference>
<evidence type="ECO:0000313" key="5">
    <source>
        <dbReference type="Proteomes" id="UP000265663"/>
    </source>
</evidence>
<feature type="transmembrane region" description="Helical" evidence="2">
    <location>
        <begin position="42"/>
        <end position="64"/>
    </location>
</feature>
<sequence length="330" mass="36755">MSSKQEAFATQILYIIVLLASKLSVLFLYLRLSPGGPHRLATWSLTALSGVWALASIILIATPCNMIQAYTKFDDCANRWPKWQAIAAMDILTEGLIFIIAIQLVYSLHMRFLTKFMVVMAFSARLPVIAIAGVRLYYMNEHIRGTSYTFEYIIATQWQMGYAIMSSTLTGMAPFLRPFDSSYVASFKHSDQSTSNGHTAPVGSMGSSVPPLRRRKTSSGGQSESYLMETLPSRRGSKQTLPEHRSSLDNTRPISSSQAPHSALTVADEHFCPVHKNSGHETEVWVGERSLSMTLQEMMQASSSGTKKQKLVIGKKEEFKIEVDRASHNF</sequence>
<name>A0A3M7M0I7_9PLEO</name>
<feature type="domain" description="Rhodopsin" evidence="3">
    <location>
        <begin position="6"/>
        <end position="175"/>
    </location>
</feature>
<proteinExistence type="predicted"/>
<reference evidence="4 5" key="1">
    <citation type="journal article" date="2014" name="PLoS ONE">
        <title>De novo Genome Assembly of the Fungal Plant Pathogen Pyrenophora semeniperda.</title>
        <authorList>
            <person name="Soliai M.M."/>
            <person name="Meyer S.E."/>
            <person name="Udall J.A."/>
            <person name="Elzinga D.E."/>
            <person name="Hermansen R.A."/>
            <person name="Bodily P.M."/>
            <person name="Hart A.A."/>
            <person name="Coleman C.E."/>
        </authorList>
    </citation>
    <scope>NUCLEOTIDE SEQUENCE [LARGE SCALE GENOMIC DNA]</scope>
    <source>
        <strain evidence="4 5">CCB06</strain>
        <tissue evidence="4">Mycelium</tissue>
    </source>
</reference>
<feature type="transmembrane region" description="Helical" evidence="2">
    <location>
        <begin position="85"/>
        <end position="106"/>
    </location>
</feature>
<dbReference type="EMBL" id="KE747814">
    <property type="protein sequence ID" value="RMZ67976.1"/>
    <property type="molecule type" value="Genomic_DNA"/>
</dbReference>
<organism evidence="4 5">
    <name type="scientific">Pyrenophora seminiperda CCB06</name>
    <dbReference type="NCBI Taxonomy" id="1302712"/>
    <lineage>
        <taxon>Eukaryota</taxon>
        <taxon>Fungi</taxon>
        <taxon>Dikarya</taxon>
        <taxon>Ascomycota</taxon>
        <taxon>Pezizomycotina</taxon>
        <taxon>Dothideomycetes</taxon>
        <taxon>Pleosporomycetidae</taxon>
        <taxon>Pleosporales</taxon>
        <taxon>Pleosporineae</taxon>
        <taxon>Pleosporaceae</taxon>
        <taxon>Pyrenophora</taxon>
    </lineage>
</organism>
<evidence type="ECO:0000313" key="4">
    <source>
        <dbReference type="EMBL" id="RMZ67976.1"/>
    </source>
</evidence>